<proteinExistence type="predicted"/>
<keyword evidence="2" id="KW-1185">Reference proteome</keyword>
<dbReference type="AlphaFoldDB" id="A0A2S7T9G1"/>
<comment type="caution">
    <text evidence="1">The sequence shown here is derived from an EMBL/GenBank/DDBJ whole genome shotgun (WGS) entry which is preliminary data.</text>
</comment>
<dbReference type="OrthoDB" id="7063466at2"/>
<dbReference type="RefSeq" id="WP_105002239.1">
    <property type="nucleotide sequence ID" value="NZ_MQVX01000001.1"/>
</dbReference>
<sequence length="126" mass="14878">MNLTEHLFLDSFFKIFDARLDITGIVKDTVYGTLKWEDEDDEQDIKWTKSFKDSDIELLTKLCDFLLQNKLTRGDKIDVTEDLLFEKLLANDWTIEKAKKAIESLMDLEVRMLDDGKETDSFYIHF</sequence>
<reference evidence="2" key="1">
    <citation type="submission" date="2016-11" db="EMBL/GenBank/DDBJ databases">
        <title>Trade-off between light-utilization and light-protection in marine flavobacteria.</title>
        <authorList>
            <person name="Kumagai Y."/>
            <person name="Yoshizawa S."/>
            <person name="Kogure K."/>
        </authorList>
    </citation>
    <scope>NUCLEOTIDE SEQUENCE [LARGE SCALE GENOMIC DNA]</scope>
    <source>
        <strain evidence="2">SG-18</strain>
    </source>
</reference>
<gene>
    <name evidence="1" type="ORF">BST99_13325</name>
</gene>
<protein>
    <submittedName>
        <fullName evidence="1">Uncharacterized protein</fullName>
    </submittedName>
</protein>
<accession>A0A2S7T9G1</accession>
<dbReference type="EMBL" id="MQVX01000001">
    <property type="protein sequence ID" value="PQJ16570.1"/>
    <property type="molecule type" value="Genomic_DNA"/>
</dbReference>
<evidence type="ECO:0000313" key="1">
    <source>
        <dbReference type="EMBL" id="PQJ16570.1"/>
    </source>
</evidence>
<name>A0A2S7T9G1_9FLAO</name>
<organism evidence="1 2">
    <name type="scientific">Aureicoccus marinus</name>
    <dbReference type="NCBI Taxonomy" id="754435"/>
    <lineage>
        <taxon>Bacteria</taxon>
        <taxon>Pseudomonadati</taxon>
        <taxon>Bacteroidota</taxon>
        <taxon>Flavobacteriia</taxon>
        <taxon>Flavobacteriales</taxon>
        <taxon>Flavobacteriaceae</taxon>
        <taxon>Aureicoccus</taxon>
    </lineage>
</organism>
<evidence type="ECO:0000313" key="2">
    <source>
        <dbReference type="Proteomes" id="UP000239366"/>
    </source>
</evidence>
<dbReference type="Proteomes" id="UP000239366">
    <property type="component" value="Unassembled WGS sequence"/>
</dbReference>